<protein>
    <submittedName>
        <fullName evidence="2">Uncharacterized protein</fullName>
    </submittedName>
</protein>
<dbReference type="HOGENOM" id="CLU_2218448_0_0_9"/>
<dbReference type="Proteomes" id="UP000013041">
    <property type="component" value="Unassembled WGS sequence"/>
</dbReference>
<keyword evidence="1" id="KW-0812">Transmembrane</keyword>
<keyword evidence="1" id="KW-0472">Membrane</keyword>
<keyword evidence="1" id="KW-1133">Transmembrane helix</keyword>
<organism evidence="2 3">
    <name type="scientific">Enterocloster bolteae 90B8</name>
    <dbReference type="NCBI Taxonomy" id="997897"/>
    <lineage>
        <taxon>Bacteria</taxon>
        <taxon>Bacillati</taxon>
        <taxon>Bacillota</taxon>
        <taxon>Clostridia</taxon>
        <taxon>Lachnospirales</taxon>
        <taxon>Lachnospiraceae</taxon>
        <taxon>Enterocloster</taxon>
    </lineage>
</organism>
<dbReference type="EMBL" id="AGYG01000030">
    <property type="protein sequence ID" value="ENZ33228.1"/>
    <property type="molecule type" value="Genomic_DNA"/>
</dbReference>
<dbReference type="PATRIC" id="fig|997897.5.peg.5276"/>
<evidence type="ECO:0000313" key="3">
    <source>
        <dbReference type="Proteomes" id="UP000013041"/>
    </source>
</evidence>
<dbReference type="AlphaFoldDB" id="R0AA16"/>
<sequence length="106" mass="12292">MHKGSRSLPYDTGYVFLFLLIMLALEFYPLGKIADRMFWKHTREVLDFHGCNDRAEEENPELKKMLAEDGGLSTANSLIILGLDLLLMFFCKQVTTAIFLYFSYTR</sequence>
<evidence type="ECO:0000313" key="2">
    <source>
        <dbReference type="EMBL" id="ENZ33228.1"/>
    </source>
</evidence>
<comment type="caution">
    <text evidence="2">The sequence shown here is derived from an EMBL/GenBank/DDBJ whole genome shotgun (WGS) entry which is preliminary data.</text>
</comment>
<reference evidence="2 3" key="1">
    <citation type="submission" date="2013-01" db="EMBL/GenBank/DDBJ databases">
        <title>The Genome Sequence of Clostridium bolteae 90B8.</title>
        <authorList>
            <consortium name="The Broad Institute Genome Sequencing Platform"/>
            <person name="Earl A."/>
            <person name="Ward D."/>
            <person name="Feldgarden M."/>
            <person name="Gevers D."/>
            <person name="Courvalin P."/>
            <person name="Lambert T."/>
            <person name="Walker B."/>
            <person name="Young S.K."/>
            <person name="Zeng Q."/>
            <person name="Gargeya S."/>
            <person name="Fitzgerald M."/>
            <person name="Haas B."/>
            <person name="Abouelleil A."/>
            <person name="Alvarado L."/>
            <person name="Arachchi H.M."/>
            <person name="Berlin A.M."/>
            <person name="Chapman S.B."/>
            <person name="Dewar J."/>
            <person name="Goldberg J."/>
            <person name="Griggs A."/>
            <person name="Gujja S."/>
            <person name="Hansen M."/>
            <person name="Howarth C."/>
            <person name="Imamovic A."/>
            <person name="Larimer J."/>
            <person name="McCowan C."/>
            <person name="Murphy C."/>
            <person name="Neiman D."/>
            <person name="Pearson M."/>
            <person name="Priest M."/>
            <person name="Roberts A."/>
            <person name="Saif S."/>
            <person name="Shea T."/>
            <person name="Sisk P."/>
            <person name="Sykes S."/>
            <person name="Wortman J."/>
            <person name="Nusbaum C."/>
            <person name="Birren B."/>
        </authorList>
    </citation>
    <scope>NUCLEOTIDE SEQUENCE [LARGE SCALE GENOMIC DNA]</scope>
    <source>
        <strain evidence="2 3">90B8</strain>
    </source>
</reference>
<accession>R0AA16</accession>
<proteinExistence type="predicted"/>
<feature type="transmembrane region" description="Helical" evidence="1">
    <location>
        <begin position="78"/>
        <end position="102"/>
    </location>
</feature>
<evidence type="ECO:0000256" key="1">
    <source>
        <dbReference type="SAM" id="Phobius"/>
    </source>
</evidence>
<feature type="transmembrane region" description="Helical" evidence="1">
    <location>
        <begin position="12"/>
        <end position="30"/>
    </location>
</feature>
<name>R0AA16_9FIRM</name>
<gene>
    <name evidence="2" type="ORF">HMPREF1097_05010</name>
</gene>